<evidence type="ECO:0000256" key="2">
    <source>
        <dbReference type="ARBA" id="ARBA00007991"/>
    </source>
</evidence>
<dbReference type="PANTHER" id="PTHR10997">
    <property type="entry name" value="IMPORTIN-7, 8, 11"/>
    <property type="match status" value="1"/>
</dbReference>
<evidence type="ECO:0000256" key="1">
    <source>
        <dbReference type="ARBA" id="ARBA00004123"/>
    </source>
</evidence>
<keyword evidence="3" id="KW-0813">Transport</keyword>
<dbReference type="PANTHER" id="PTHR10997:SF7">
    <property type="entry name" value="IMPORTIN-11"/>
    <property type="match status" value="1"/>
</dbReference>
<comment type="caution">
    <text evidence="6">The sequence shown here is derived from an EMBL/GenBank/DDBJ whole genome shotgun (WGS) entry which is preliminary data.</text>
</comment>
<dbReference type="Gene3D" id="1.25.10.10">
    <property type="entry name" value="Leucine-rich Repeat Variant"/>
    <property type="match status" value="1"/>
</dbReference>
<dbReference type="Proteomes" id="UP001213000">
    <property type="component" value="Unassembled WGS sequence"/>
</dbReference>
<feature type="domain" description="Importin N-terminal" evidence="5">
    <location>
        <begin position="1"/>
        <end position="64"/>
    </location>
</feature>
<gene>
    <name evidence="6" type="ORF">NP233_g2485</name>
</gene>
<dbReference type="GO" id="GO:0005829">
    <property type="term" value="C:cytosol"/>
    <property type="evidence" value="ECO:0007669"/>
    <property type="project" value="TreeGrafter"/>
</dbReference>
<dbReference type="Pfam" id="PF25758">
    <property type="entry name" value="TPR_IPO11"/>
    <property type="match status" value="1"/>
</dbReference>
<dbReference type="SUPFAM" id="SSF48371">
    <property type="entry name" value="ARM repeat"/>
    <property type="match status" value="1"/>
</dbReference>
<dbReference type="InterPro" id="IPR001494">
    <property type="entry name" value="Importin-beta_N"/>
</dbReference>
<organism evidence="6 7">
    <name type="scientific">Leucocoprinus birnbaumii</name>
    <dbReference type="NCBI Taxonomy" id="56174"/>
    <lineage>
        <taxon>Eukaryota</taxon>
        <taxon>Fungi</taxon>
        <taxon>Dikarya</taxon>
        <taxon>Basidiomycota</taxon>
        <taxon>Agaricomycotina</taxon>
        <taxon>Agaricomycetes</taxon>
        <taxon>Agaricomycetidae</taxon>
        <taxon>Agaricales</taxon>
        <taxon>Agaricineae</taxon>
        <taxon>Agaricaceae</taxon>
        <taxon>Leucocoprinus</taxon>
    </lineage>
</organism>
<keyword evidence="7" id="KW-1185">Reference proteome</keyword>
<evidence type="ECO:0000313" key="6">
    <source>
        <dbReference type="EMBL" id="KAJ3573347.1"/>
    </source>
</evidence>
<dbReference type="GO" id="GO:0005635">
    <property type="term" value="C:nuclear envelope"/>
    <property type="evidence" value="ECO:0007669"/>
    <property type="project" value="TreeGrafter"/>
</dbReference>
<dbReference type="GO" id="GO:0031267">
    <property type="term" value="F:small GTPase binding"/>
    <property type="evidence" value="ECO:0007669"/>
    <property type="project" value="InterPro"/>
</dbReference>
<dbReference type="AlphaFoldDB" id="A0AAD5VYW8"/>
<protein>
    <recommendedName>
        <fullName evidence="5">Importin N-terminal domain-containing protein</fullName>
    </recommendedName>
</protein>
<evidence type="ECO:0000256" key="3">
    <source>
        <dbReference type="ARBA" id="ARBA00022448"/>
    </source>
</evidence>
<dbReference type="EMBL" id="JANIEX010000106">
    <property type="protein sequence ID" value="KAJ3573347.1"/>
    <property type="molecule type" value="Genomic_DNA"/>
</dbReference>
<evidence type="ECO:0000256" key="4">
    <source>
        <dbReference type="ARBA" id="ARBA00023242"/>
    </source>
</evidence>
<comment type="similarity">
    <text evidence="2">Belongs to the importin beta family.</text>
</comment>
<dbReference type="InterPro" id="IPR011989">
    <property type="entry name" value="ARM-like"/>
</dbReference>
<proteinExistence type="inferred from homology"/>
<evidence type="ECO:0000313" key="7">
    <source>
        <dbReference type="Proteomes" id="UP001213000"/>
    </source>
</evidence>
<dbReference type="InterPro" id="IPR016024">
    <property type="entry name" value="ARM-type_fold"/>
</dbReference>
<dbReference type="PROSITE" id="PS50166">
    <property type="entry name" value="IMPORTIN_B_NT"/>
    <property type="match status" value="1"/>
</dbReference>
<dbReference type="InterPro" id="IPR058669">
    <property type="entry name" value="TPR_IPO7/11-like"/>
</dbReference>
<comment type="subcellular location">
    <subcellularLocation>
        <location evidence="1">Nucleus</location>
    </subcellularLocation>
</comment>
<evidence type="ECO:0000259" key="5">
    <source>
        <dbReference type="PROSITE" id="PS50166"/>
    </source>
</evidence>
<sequence length="993" mass="112081">MVEMLGTLDALQEIAVRRELPTPVRQQAIIQFKNAALGHWRSRKILSDEHRVRIRARALSLLDEVDETISDCNEVIVAKIARLDFPTNWPDLFNNLINTVDAKLTSRYAAGNDSEQDALVLRRALGILNAVVKEFASMKMLNGVKVMANIVQAFRERIYGYYTTLASGLLTTLNPTAILTEKALQDIIITHLLYKTLIKLAIWSWRRIDKYSKEEAAAANAWQAQLFSFSHQHIATLFALRKEIVVALSRDGKTAQANRPLHALTNHVRTYGKYFCRLEQLDASRFVDLPQCGDLVLYYWQQVVDATGGPVGLVADTHDAVYPTRFLVQGMVLFKDSLSQWAPKRRDGTDNPNTLTREFVQNAAELLITRFMPLNPTDLDNWMADPEEWLNLEDTENDQWEFEIRPCSERVLLQLTNHYGDYIVPLLYNTFKQSAVTPAVDLNSVVQKEAIYCALGRCAHRLKNEIPFDQWLQHTLVVESKEPANPSYPILKRRIAWLIGKWVSEGCAPPNNPLIWDVLAHLLQDRGPSTDTVVRLTAATALKDCLDTVDFTIDYFLPYLASTTSQLVRLIGEAETFESKRRVDDTLNVVIEQTGQQISPFVPMIIEPLPQLWSSAGDDWLFKGSLLVTVTKLIEAIKEQSSTLGAVVVPLVRDSLSPQSIVHLDQDGLNLWLAALRNTTTVTSVNGAPALSELIPNALAFLAGHLDLLGTSINIVESYIFLDAVGLTQAYGGPFFEATTRAIQSDALIMNLKDLAGMISIYIQITPSATWAPLIHSSGLFAWLLNKIVDNESSTLILTEYIYIFARIALADPQVFSQLISAAAVQLNQKESYLMEGLLDQWWGKFDNMSEPRHRKLTAMGIASFLSTGRKEVLERLPTEIFNLWLDVFGEIKEAQNVSESHEDDNDSPPPLKRYWDVDEAPSWFYQNTEGTPEYDRRKAVYEHDPVRTIQLNKFVAEKLQEAERNCDPQLFKAILEKADPAVLKQIQAEVFR</sequence>
<keyword evidence="4" id="KW-0539">Nucleus</keyword>
<name>A0AAD5VYW8_9AGAR</name>
<accession>A0AAD5VYW8</accession>
<reference evidence="6" key="1">
    <citation type="submission" date="2022-07" db="EMBL/GenBank/DDBJ databases">
        <title>Genome Sequence of Leucocoprinus birnbaumii.</title>
        <authorList>
            <person name="Buettner E."/>
        </authorList>
    </citation>
    <scope>NUCLEOTIDE SEQUENCE</scope>
    <source>
        <strain evidence="6">VT141</strain>
    </source>
</reference>
<dbReference type="Pfam" id="PF03810">
    <property type="entry name" value="IBN_N"/>
    <property type="match status" value="1"/>
</dbReference>
<dbReference type="GO" id="GO:0006606">
    <property type="term" value="P:protein import into nucleus"/>
    <property type="evidence" value="ECO:0007669"/>
    <property type="project" value="TreeGrafter"/>
</dbReference>